<feature type="transmembrane region" description="Helical" evidence="1">
    <location>
        <begin position="54"/>
        <end position="79"/>
    </location>
</feature>
<feature type="transmembrane region" description="Helical" evidence="1">
    <location>
        <begin position="118"/>
        <end position="137"/>
    </location>
</feature>
<gene>
    <name evidence="3" type="ORF">PYCCODRAFT_1379399</name>
</gene>
<protein>
    <recommendedName>
        <fullName evidence="2">DUF6534 domain-containing protein</fullName>
    </recommendedName>
</protein>
<dbReference type="PANTHER" id="PTHR40465">
    <property type="entry name" value="CHROMOSOME 1, WHOLE GENOME SHOTGUN SEQUENCE"/>
    <property type="match status" value="1"/>
</dbReference>
<keyword evidence="4" id="KW-1185">Reference proteome</keyword>
<dbReference type="Proteomes" id="UP000193067">
    <property type="component" value="Unassembled WGS sequence"/>
</dbReference>
<evidence type="ECO:0000313" key="4">
    <source>
        <dbReference type="Proteomes" id="UP000193067"/>
    </source>
</evidence>
<keyword evidence="1" id="KW-0472">Membrane</keyword>
<dbReference type="InterPro" id="IPR045339">
    <property type="entry name" value="DUF6534"/>
</dbReference>
<dbReference type="STRING" id="1353009.A0A1Y2I5B4"/>
<feature type="transmembrane region" description="Helical" evidence="1">
    <location>
        <begin position="209"/>
        <end position="225"/>
    </location>
</feature>
<evidence type="ECO:0000259" key="2">
    <source>
        <dbReference type="Pfam" id="PF20152"/>
    </source>
</evidence>
<accession>A0A1Y2I5B4</accession>
<proteinExistence type="predicted"/>
<dbReference type="OrthoDB" id="2535105at2759"/>
<feature type="transmembrane region" description="Helical" evidence="1">
    <location>
        <begin position="20"/>
        <end position="42"/>
    </location>
</feature>
<reference evidence="3 4" key="1">
    <citation type="journal article" date="2015" name="Biotechnol. Biofuels">
        <title>Enhanced degradation of softwood versus hardwood by the white-rot fungus Pycnoporus coccineus.</title>
        <authorList>
            <person name="Couturier M."/>
            <person name="Navarro D."/>
            <person name="Chevret D."/>
            <person name="Henrissat B."/>
            <person name="Piumi F."/>
            <person name="Ruiz-Duenas F.J."/>
            <person name="Martinez A.T."/>
            <person name="Grigoriev I.V."/>
            <person name="Riley R."/>
            <person name="Lipzen A."/>
            <person name="Berrin J.G."/>
            <person name="Master E.R."/>
            <person name="Rosso M.N."/>
        </authorList>
    </citation>
    <scope>NUCLEOTIDE SEQUENCE [LARGE SCALE GENOMIC DNA]</scope>
    <source>
        <strain evidence="3 4">BRFM310</strain>
    </source>
</reference>
<name>A0A1Y2I5B4_TRAC3</name>
<feature type="transmembrane region" description="Helical" evidence="1">
    <location>
        <begin position="157"/>
        <end position="180"/>
    </location>
</feature>
<organism evidence="3 4">
    <name type="scientific">Trametes coccinea (strain BRFM310)</name>
    <name type="common">Pycnoporus coccineus</name>
    <dbReference type="NCBI Taxonomy" id="1353009"/>
    <lineage>
        <taxon>Eukaryota</taxon>
        <taxon>Fungi</taxon>
        <taxon>Dikarya</taxon>
        <taxon>Basidiomycota</taxon>
        <taxon>Agaricomycotina</taxon>
        <taxon>Agaricomycetes</taxon>
        <taxon>Polyporales</taxon>
        <taxon>Polyporaceae</taxon>
        <taxon>Trametes</taxon>
    </lineage>
</organism>
<evidence type="ECO:0000313" key="3">
    <source>
        <dbReference type="EMBL" id="OSC96318.1"/>
    </source>
</evidence>
<sequence length="299" mass="33692">MEFATPSSPGTSLDDTFGAFLIGTLFAVMLYGMTIHQVYQYFRFHSDGERWNKCLVCLSHNTLETFHVILCIHACYYYFIRSFGNWDELAVGVWVVSDLYYVRMEISLPLCSFFARRVYLISASYRVVVLIAVVLLFGELGEFSLPRFAHFQKFTWLISAGAAMAVVADGLLTCILVTVLRKNMTGIKRMDTIVDTLILYTVTTDETDYLVLSLVNLLSFIFSLLSPSNLIYTAFGVVSTKLYANSLLAALNSRKYLADRAAGNFYSTSLFNAEDTRMLPLGMPPRTPGYRSVRASHQC</sequence>
<feature type="transmembrane region" description="Helical" evidence="1">
    <location>
        <begin position="91"/>
        <end position="111"/>
    </location>
</feature>
<feature type="domain" description="DUF6534" evidence="2">
    <location>
        <begin position="165"/>
        <end position="256"/>
    </location>
</feature>
<dbReference type="Pfam" id="PF20152">
    <property type="entry name" value="DUF6534"/>
    <property type="match status" value="1"/>
</dbReference>
<keyword evidence="1" id="KW-1133">Transmembrane helix</keyword>
<dbReference type="EMBL" id="KZ084190">
    <property type="protein sequence ID" value="OSC96318.1"/>
    <property type="molecule type" value="Genomic_DNA"/>
</dbReference>
<feature type="transmembrane region" description="Helical" evidence="1">
    <location>
        <begin position="231"/>
        <end position="251"/>
    </location>
</feature>
<evidence type="ECO:0000256" key="1">
    <source>
        <dbReference type="SAM" id="Phobius"/>
    </source>
</evidence>
<dbReference type="AlphaFoldDB" id="A0A1Y2I5B4"/>
<keyword evidence="1" id="KW-0812">Transmembrane</keyword>
<dbReference type="PANTHER" id="PTHR40465:SF1">
    <property type="entry name" value="DUF6534 DOMAIN-CONTAINING PROTEIN"/>
    <property type="match status" value="1"/>
</dbReference>